<organism evidence="1">
    <name type="scientific">Oryza brachyantha</name>
    <name type="common">malo sina</name>
    <dbReference type="NCBI Taxonomy" id="4533"/>
    <lineage>
        <taxon>Eukaryota</taxon>
        <taxon>Viridiplantae</taxon>
        <taxon>Streptophyta</taxon>
        <taxon>Embryophyta</taxon>
        <taxon>Tracheophyta</taxon>
        <taxon>Spermatophyta</taxon>
        <taxon>Magnoliopsida</taxon>
        <taxon>Liliopsida</taxon>
        <taxon>Poales</taxon>
        <taxon>Poaceae</taxon>
        <taxon>BOP clade</taxon>
        <taxon>Oryzoideae</taxon>
        <taxon>Oryzeae</taxon>
        <taxon>Oryzinae</taxon>
        <taxon>Oryza</taxon>
    </lineage>
</organism>
<protein>
    <submittedName>
        <fullName evidence="1">Uncharacterized protein</fullName>
    </submittedName>
</protein>
<sequence>MRVCPFVRNFVCFLCPRSTYSARMRDRNGAEQDTDFYRRRPVTCIRLYGHSTNP</sequence>
<evidence type="ECO:0000313" key="1">
    <source>
        <dbReference type="EnsemblPlants" id="OB03G11370.1"/>
    </source>
</evidence>
<dbReference type="Gramene" id="OB03G11370.1">
    <property type="protein sequence ID" value="OB03G11370.1"/>
    <property type="gene ID" value="OB03G11370"/>
</dbReference>
<accession>J3LJB1</accession>
<reference evidence="1" key="1">
    <citation type="journal article" date="2013" name="Nat. Commun.">
        <title>Whole-genome sequencing of Oryza brachyantha reveals mechanisms underlying Oryza genome evolution.</title>
        <authorList>
            <person name="Chen J."/>
            <person name="Huang Q."/>
            <person name="Gao D."/>
            <person name="Wang J."/>
            <person name="Lang Y."/>
            <person name="Liu T."/>
            <person name="Li B."/>
            <person name="Bai Z."/>
            <person name="Luis Goicoechea J."/>
            <person name="Liang C."/>
            <person name="Chen C."/>
            <person name="Zhang W."/>
            <person name="Sun S."/>
            <person name="Liao Y."/>
            <person name="Zhang X."/>
            <person name="Yang L."/>
            <person name="Song C."/>
            <person name="Wang M."/>
            <person name="Shi J."/>
            <person name="Liu G."/>
            <person name="Liu J."/>
            <person name="Zhou H."/>
            <person name="Zhou W."/>
            <person name="Yu Q."/>
            <person name="An N."/>
            <person name="Chen Y."/>
            <person name="Cai Q."/>
            <person name="Wang B."/>
            <person name="Liu B."/>
            <person name="Min J."/>
            <person name="Huang Y."/>
            <person name="Wu H."/>
            <person name="Li Z."/>
            <person name="Zhang Y."/>
            <person name="Yin Y."/>
            <person name="Song W."/>
            <person name="Jiang J."/>
            <person name="Jackson S.A."/>
            <person name="Wing R.A."/>
            <person name="Wang J."/>
            <person name="Chen M."/>
        </authorList>
    </citation>
    <scope>NUCLEOTIDE SEQUENCE [LARGE SCALE GENOMIC DNA]</scope>
    <source>
        <strain evidence="1">cv. IRGC 101232</strain>
    </source>
</reference>
<keyword evidence="2" id="KW-1185">Reference proteome</keyword>
<proteinExistence type="predicted"/>
<dbReference type="EnsemblPlants" id="OB03G11370.1">
    <property type="protein sequence ID" value="OB03G11370.1"/>
    <property type="gene ID" value="OB03G11370"/>
</dbReference>
<evidence type="ECO:0000313" key="2">
    <source>
        <dbReference type="Proteomes" id="UP000006038"/>
    </source>
</evidence>
<dbReference type="AlphaFoldDB" id="J3LJB1"/>
<dbReference type="Proteomes" id="UP000006038">
    <property type="component" value="Chromosome 3"/>
</dbReference>
<reference evidence="1" key="2">
    <citation type="submission" date="2013-04" db="UniProtKB">
        <authorList>
            <consortium name="EnsemblPlants"/>
        </authorList>
    </citation>
    <scope>IDENTIFICATION</scope>
</reference>
<name>J3LJB1_ORYBR</name>
<dbReference type="HOGENOM" id="CLU_3053575_0_0_1"/>